<keyword evidence="2" id="KW-0812">Transmembrane</keyword>
<evidence type="ECO:0000256" key="2">
    <source>
        <dbReference type="SAM" id="Phobius"/>
    </source>
</evidence>
<gene>
    <name evidence="3" type="ORF">Cyrtocomes_00325</name>
</gene>
<keyword evidence="4" id="KW-1185">Reference proteome</keyword>
<protein>
    <submittedName>
        <fullName evidence="3">Uncharacterized protein</fullName>
    </submittedName>
</protein>
<feature type="region of interest" description="Disordered" evidence="1">
    <location>
        <begin position="68"/>
        <end position="313"/>
    </location>
</feature>
<accession>A0ABU5L757</accession>
<evidence type="ECO:0000256" key="1">
    <source>
        <dbReference type="SAM" id="MobiDB-lite"/>
    </source>
</evidence>
<feature type="compositionally biased region" description="Polar residues" evidence="1">
    <location>
        <begin position="250"/>
        <end position="260"/>
    </location>
</feature>
<dbReference type="EMBL" id="JARGYT010000012">
    <property type="protein sequence ID" value="MDZ5761961.1"/>
    <property type="molecule type" value="Genomic_DNA"/>
</dbReference>
<sequence length="601" mass="66637">MQNNTPNSISEDSHAPISWWSFAGFFSNIWGWLCGIGAFFRHPIYNFIHRDLISEAHKAAQDIESKNNMLADDDDSTSSGSYKSAQVVEPKPENEDGITSQGAEPQAEREDDEISLQEGEPQSENEDGITSQGAEPQAADEFKNEDDKSAQVVEPKPENEDGITSQGAEPQAEREDDEISLQEGEPQSENEDGITSQGAEPQAADEFKNEDDKSAQVVEPKPENEDGITSQGAEPQAEREDDEISLQEGEPQSENKGGSQSEDDESLQGAEPQSADESEGSESYQSAQEGEPQSADESEGSESYQSAQEGEPQPLNLVITQDLKSVKNKILIQNLNDFLKSHLPEVTTGYNLLKEIFSGEFRADQKLNLHGLACISWAFYADAYFQEFNREALKNIFSRGSFSIDDKDGHLFKALQGIECVYDRASSHYDKIGQHGIDVKINLPHGFQHVLFAQVTDPKPKLFFKLEPRGTATIWNFINHIIDYLKPVGDTSSMRREKDPALHPYKDTQMESIRKGNDVVLLAENFMNGSIFDMLNDIITKNSLDKDAPICTLLDMLKKAEEAQEAPQLLTNQDQNPSEISKNSSELEFSEAPTDPLAICG</sequence>
<organism evidence="3 4">
    <name type="scientific">Candidatus Cyrtobacter comes</name>
    <dbReference type="NCBI Taxonomy" id="675776"/>
    <lineage>
        <taxon>Bacteria</taxon>
        <taxon>Pseudomonadati</taxon>
        <taxon>Pseudomonadota</taxon>
        <taxon>Alphaproteobacteria</taxon>
        <taxon>Rickettsiales</taxon>
        <taxon>Candidatus Midichloriaceae</taxon>
        <taxon>Candidatus Cyrtobacter</taxon>
    </lineage>
</organism>
<comment type="caution">
    <text evidence="3">The sequence shown here is derived from an EMBL/GenBank/DDBJ whole genome shotgun (WGS) entry which is preliminary data.</text>
</comment>
<name>A0ABU5L757_9RICK</name>
<dbReference type="Proteomes" id="UP001293791">
    <property type="component" value="Unassembled WGS sequence"/>
</dbReference>
<feature type="compositionally biased region" description="Basic and acidic residues" evidence="1">
    <location>
        <begin position="140"/>
        <end position="159"/>
    </location>
</feature>
<feature type="transmembrane region" description="Helical" evidence="2">
    <location>
        <begin position="20"/>
        <end position="40"/>
    </location>
</feature>
<dbReference type="RefSeq" id="WP_322497459.1">
    <property type="nucleotide sequence ID" value="NZ_JARGYT010000012.1"/>
</dbReference>
<feature type="compositionally biased region" description="Polar residues" evidence="1">
    <location>
        <begin position="569"/>
        <end position="587"/>
    </location>
</feature>
<evidence type="ECO:0000313" key="3">
    <source>
        <dbReference type="EMBL" id="MDZ5761961.1"/>
    </source>
</evidence>
<feature type="compositionally biased region" description="Acidic residues" evidence="1">
    <location>
        <begin position="174"/>
        <end position="192"/>
    </location>
</feature>
<keyword evidence="2" id="KW-1133">Transmembrane helix</keyword>
<feature type="compositionally biased region" description="Basic and acidic residues" evidence="1">
    <location>
        <begin position="205"/>
        <end position="224"/>
    </location>
</feature>
<feature type="region of interest" description="Disordered" evidence="1">
    <location>
        <begin position="568"/>
        <end position="601"/>
    </location>
</feature>
<keyword evidence="2" id="KW-0472">Membrane</keyword>
<feature type="compositionally biased region" description="Acidic residues" evidence="1">
    <location>
        <begin position="109"/>
        <end position="127"/>
    </location>
</feature>
<proteinExistence type="predicted"/>
<reference evidence="3 4" key="1">
    <citation type="submission" date="2023-02" db="EMBL/GenBank/DDBJ databases">
        <title>Host association and intracellularity evolved multiple times independently in the Rickettsiales.</title>
        <authorList>
            <person name="Castelli M."/>
            <person name="Nardi T."/>
            <person name="Gammuto L."/>
            <person name="Bellinzona G."/>
            <person name="Sabaneyeva E."/>
            <person name="Potekhin A."/>
            <person name="Serra V."/>
            <person name="Petroni G."/>
            <person name="Sassera D."/>
        </authorList>
    </citation>
    <scope>NUCLEOTIDE SEQUENCE [LARGE SCALE GENOMIC DNA]</scope>
    <source>
        <strain evidence="3 4">BOD18</strain>
    </source>
</reference>
<evidence type="ECO:0000313" key="4">
    <source>
        <dbReference type="Proteomes" id="UP001293791"/>
    </source>
</evidence>